<comment type="caution">
    <text evidence="8">The sequence shown here is derived from an EMBL/GenBank/DDBJ whole genome shotgun (WGS) entry which is preliminary data.</text>
</comment>
<keyword evidence="3 6" id="KW-0863">Zinc-finger</keyword>
<dbReference type="InterPro" id="IPR008971">
    <property type="entry name" value="HSP40/DnaJ_pept-bd"/>
</dbReference>
<protein>
    <recommendedName>
        <fullName evidence="5">DnaJ homolog 1, mitochondrial</fullName>
    </recommendedName>
</protein>
<evidence type="ECO:0000256" key="4">
    <source>
        <dbReference type="ARBA" id="ARBA00022833"/>
    </source>
</evidence>
<dbReference type="PANTHER" id="PTHR43096">
    <property type="entry name" value="DNAJ HOMOLOG 1, MITOCHONDRIAL-RELATED"/>
    <property type="match status" value="1"/>
</dbReference>
<dbReference type="SUPFAM" id="SSF49493">
    <property type="entry name" value="HSP40/DnaJ peptide-binding domain"/>
    <property type="match status" value="2"/>
</dbReference>
<keyword evidence="4 6" id="KW-0862">Zinc</keyword>
<reference evidence="8 9" key="1">
    <citation type="journal article" name="Sci. Rep.">
        <title>Genome-scale phylogenetic analyses confirm Olpidium as the closest living zoosporic fungus to the non-flagellated, terrestrial fungi.</title>
        <authorList>
            <person name="Chang Y."/>
            <person name="Rochon D."/>
            <person name="Sekimoto S."/>
            <person name="Wang Y."/>
            <person name="Chovatia M."/>
            <person name="Sandor L."/>
            <person name="Salamov A."/>
            <person name="Grigoriev I.V."/>
            <person name="Stajich J.E."/>
            <person name="Spatafora J.W."/>
        </authorList>
    </citation>
    <scope>NUCLEOTIDE SEQUENCE [LARGE SCALE GENOMIC DNA]</scope>
    <source>
        <strain evidence="8">S191</strain>
    </source>
</reference>
<dbReference type="InterPro" id="IPR001305">
    <property type="entry name" value="HSP_DnaJ_Cys-rich_dom"/>
</dbReference>
<dbReference type="GO" id="GO:0008270">
    <property type="term" value="F:zinc ion binding"/>
    <property type="evidence" value="ECO:0007669"/>
    <property type="project" value="UniProtKB-KW"/>
</dbReference>
<dbReference type="InterPro" id="IPR002939">
    <property type="entry name" value="DnaJ_C"/>
</dbReference>
<gene>
    <name evidence="8" type="ORF">BJ554DRAFT_4105</name>
</gene>
<dbReference type="AlphaFoldDB" id="A0A8H8A0F7"/>
<dbReference type="Gene3D" id="2.60.260.20">
    <property type="entry name" value="Urease metallochaperone UreE, N-terminal domain"/>
    <property type="match status" value="2"/>
</dbReference>
<dbReference type="InterPro" id="IPR036410">
    <property type="entry name" value="HSP_DnaJ_Cys-rich_dom_sf"/>
</dbReference>
<evidence type="ECO:0000256" key="1">
    <source>
        <dbReference type="ARBA" id="ARBA00022723"/>
    </source>
</evidence>
<proteinExistence type="predicted"/>
<feature type="non-terminal residue" evidence="8">
    <location>
        <position position="1"/>
    </location>
</feature>
<evidence type="ECO:0000313" key="8">
    <source>
        <dbReference type="EMBL" id="KAG5462675.1"/>
    </source>
</evidence>
<sequence>GTGLQTLSDETKRAIFDGSRSGGGPNAAPSGFGYAGDAFGGGFSRYSGYGDFDAYMDEEEMYNIFEGRRRGNGAWRRRGGKGTDVRISVQVEFLDAIHGKTVTVDVPRTSMCAACKGEGARFGAKRKECVRCDGTGTISRTYGSMLMNTPCTKCNGSGQRISREDRCAVCNGSGEIDGVTATEIKIPPGSSEGQRPAKISAAQLLKTVLSNRTTDETEIRIPGEGNRAPGHNGQPGDLRVMITVRSSDVFRRKGYDIHVSTEVPLPTAVLGGYVRVPTLDGDVDMKVRPGAQSGQIAVLRDRGIKKSRSARGYARGQQYVTINVTLPA</sequence>
<evidence type="ECO:0000256" key="5">
    <source>
        <dbReference type="ARBA" id="ARBA00072890"/>
    </source>
</evidence>
<dbReference type="PROSITE" id="PS51188">
    <property type="entry name" value="ZF_CR"/>
    <property type="match status" value="1"/>
</dbReference>
<dbReference type="Proteomes" id="UP000673691">
    <property type="component" value="Unassembled WGS sequence"/>
</dbReference>
<keyword evidence="9" id="KW-1185">Reference proteome</keyword>
<accession>A0A8H8A0F7</accession>
<dbReference type="GO" id="GO:0051082">
    <property type="term" value="F:unfolded protein binding"/>
    <property type="evidence" value="ECO:0007669"/>
    <property type="project" value="InterPro"/>
</dbReference>
<name>A0A8H8A0F7_9FUNG</name>
<evidence type="ECO:0000256" key="2">
    <source>
        <dbReference type="ARBA" id="ARBA00022737"/>
    </source>
</evidence>
<evidence type="ECO:0000256" key="6">
    <source>
        <dbReference type="PROSITE-ProRule" id="PRU00546"/>
    </source>
</evidence>
<feature type="domain" description="CR-type" evidence="7">
    <location>
        <begin position="99"/>
        <end position="179"/>
    </location>
</feature>
<dbReference type="SUPFAM" id="SSF57938">
    <property type="entry name" value="DnaJ/Hsp40 cysteine-rich domain"/>
    <property type="match status" value="1"/>
</dbReference>
<dbReference type="Pfam" id="PF00684">
    <property type="entry name" value="DnaJ_CXXCXGXG"/>
    <property type="match status" value="1"/>
</dbReference>
<dbReference type="GO" id="GO:0031072">
    <property type="term" value="F:heat shock protein binding"/>
    <property type="evidence" value="ECO:0007669"/>
    <property type="project" value="InterPro"/>
</dbReference>
<evidence type="ECO:0000256" key="3">
    <source>
        <dbReference type="ARBA" id="ARBA00022771"/>
    </source>
</evidence>
<dbReference type="CDD" id="cd10719">
    <property type="entry name" value="DnaJ_zf"/>
    <property type="match status" value="1"/>
</dbReference>
<dbReference type="FunFam" id="2.10.230.10:FF:000001">
    <property type="entry name" value="DnaJ subfamily A member 2"/>
    <property type="match status" value="1"/>
</dbReference>
<dbReference type="Pfam" id="PF01556">
    <property type="entry name" value="DnaJ_C"/>
    <property type="match status" value="1"/>
</dbReference>
<organism evidence="8 9">
    <name type="scientific">Olpidium bornovanus</name>
    <dbReference type="NCBI Taxonomy" id="278681"/>
    <lineage>
        <taxon>Eukaryota</taxon>
        <taxon>Fungi</taxon>
        <taxon>Fungi incertae sedis</taxon>
        <taxon>Olpidiomycota</taxon>
        <taxon>Olpidiomycotina</taxon>
        <taxon>Olpidiomycetes</taxon>
        <taxon>Olpidiales</taxon>
        <taxon>Olpidiaceae</taxon>
        <taxon>Olpidium</taxon>
    </lineage>
</organism>
<dbReference type="EMBL" id="JAEFCI010001790">
    <property type="protein sequence ID" value="KAG5462675.1"/>
    <property type="molecule type" value="Genomic_DNA"/>
</dbReference>
<keyword evidence="2" id="KW-0677">Repeat</keyword>
<dbReference type="PANTHER" id="PTHR43096:SF10">
    <property type="entry name" value="CHAPERONE PROTEIN DNAJ A6, CHLOROPLASTIC"/>
    <property type="match status" value="1"/>
</dbReference>
<dbReference type="Gene3D" id="2.10.230.10">
    <property type="entry name" value="Heat shock protein DnaJ, cysteine-rich domain"/>
    <property type="match status" value="1"/>
</dbReference>
<dbReference type="FunFam" id="2.60.260.20:FF:000005">
    <property type="entry name" value="Chaperone protein dnaJ 1, mitochondrial"/>
    <property type="match status" value="1"/>
</dbReference>
<dbReference type="CDD" id="cd10747">
    <property type="entry name" value="DnaJ_C"/>
    <property type="match status" value="1"/>
</dbReference>
<keyword evidence="1 6" id="KW-0479">Metal-binding</keyword>
<feature type="zinc finger region" description="CR-type" evidence="6">
    <location>
        <begin position="99"/>
        <end position="179"/>
    </location>
</feature>
<evidence type="ECO:0000259" key="7">
    <source>
        <dbReference type="PROSITE" id="PS51188"/>
    </source>
</evidence>
<dbReference type="GO" id="GO:0042026">
    <property type="term" value="P:protein refolding"/>
    <property type="evidence" value="ECO:0007669"/>
    <property type="project" value="TreeGrafter"/>
</dbReference>
<dbReference type="GO" id="GO:0005737">
    <property type="term" value="C:cytoplasm"/>
    <property type="evidence" value="ECO:0007669"/>
    <property type="project" value="TreeGrafter"/>
</dbReference>
<dbReference type="OrthoDB" id="10256793at2759"/>
<evidence type="ECO:0000313" key="9">
    <source>
        <dbReference type="Proteomes" id="UP000673691"/>
    </source>
</evidence>